<name>A0AAD9A2Y6_9PEZI</name>
<sequence>MAAVSSKYLPRTRVSDLPSWIPHVPGHDNESTVDYTTEGNEFFNTLRAALLEERWSDVRFLFAERSFWRDCLTLTFDLRTLHGRDEIVAAWEELSQVRHPVQFSILSTPPSLQIGFRRSNLTLATLDVAFSFHMSSPAAKCLGRTQLIPKASGGWEIWILSTAIVTLESPVFGSLPRASASLIEPDQRGRPFAQGLPRVSAGCTFDAIIVGGSASGIANTIQLDSAGADVAVFDKEVQAGGNWSTRRYPMIRLNSPASDIQLPQYPVPKTYPTFLTGRDITMYISSAVEHLKLPFFGGVEVVSNTWDSVRRVWCVKLRDVQTKHELITEAKNIVLSCGMLQPDGVPNLPFPVHELSFRGITMHSSHYKSSADFRGARVVIIGVGTSAHDVAVDLASDPAVKEIKLIQRRSAILLDVDAWNSFRPASDDETPVEIKDFQQYSTPYGVVRDTLRSLFAGVIAKHKDLYDSLESKGYLIDRRPCWLTRMFDHKGRGIFIDRYESKAFDLVLKDRIQVVRGEATGLVPEGITIKGEDGEITMPADAVIFATGNKSVDLPTLYAESGFIDRESASLLQNVNLGGFDIEGEMPGMATFSGHTNLYFSGIGLHQTRWIAKVTAIQVLADITGQFPKRYKRTASR</sequence>
<organism evidence="4 5">
    <name type="scientific">Colletotrichum chrysophilum</name>
    <dbReference type="NCBI Taxonomy" id="1836956"/>
    <lineage>
        <taxon>Eukaryota</taxon>
        <taxon>Fungi</taxon>
        <taxon>Dikarya</taxon>
        <taxon>Ascomycota</taxon>
        <taxon>Pezizomycotina</taxon>
        <taxon>Sordariomycetes</taxon>
        <taxon>Hypocreomycetidae</taxon>
        <taxon>Glomerellales</taxon>
        <taxon>Glomerellaceae</taxon>
        <taxon>Colletotrichum</taxon>
        <taxon>Colletotrichum gloeosporioides species complex</taxon>
    </lineage>
</organism>
<dbReference type="GO" id="GO:0050660">
    <property type="term" value="F:flavin adenine dinucleotide binding"/>
    <property type="evidence" value="ECO:0007669"/>
    <property type="project" value="InterPro"/>
</dbReference>
<evidence type="ECO:0000313" key="5">
    <source>
        <dbReference type="Proteomes" id="UP001243330"/>
    </source>
</evidence>
<keyword evidence="2" id="KW-0274">FAD</keyword>
<evidence type="ECO:0000256" key="1">
    <source>
        <dbReference type="ARBA" id="ARBA00022630"/>
    </source>
</evidence>
<dbReference type="Proteomes" id="UP001243330">
    <property type="component" value="Unassembled WGS sequence"/>
</dbReference>
<accession>A0AAD9A2Y6</accession>
<dbReference type="GO" id="GO:0050661">
    <property type="term" value="F:NADP binding"/>
    <property type="evidence" value="ECO:0007669"/>
    <property type="project" value="InterPro"/>
</dbReference>
<gene>
    <name evidence="4" type="ORF">CCHR01_19264</name>
</gene>
<evidence type="ECO:0000256" key="3">
    <source>
        <dbReference type="ARBA" id="ARBA00023002"/>
    </source>
</evidence>
<keyword evidence="3" id="KW-0560">Oxidoreductase</keyword>
<dbReference type="EMBL" id="JAQOWY010000906">
    <property type="protein sequence ID" value="KAK1838114.1"/>
    <property type="molecule type" value="Genomic_DNA"/>
</dbReference>
<dbReference type="InterPro" id="IPR036188">
    <property type="entry name" value="FAD/NAD-bd_sf"/>
</dbReference>
<dbReference type="PANTHER" id="PTHR43539">
    <property type="entry name" value="FLAVIN-BINDING MONOOXYGENASE-LIKE PROTEIN (AFU_ORTHOLOGUE AFUA_4G09220)"/>
    <property type="match status" value="1"/>
</dbReference>
<evidence type="ECO:0000256" key="2">
    <source>
        <dbReference type="ARBA" id="ARBA00022827"/>
    </source>
</evidence>
<dbReference type="InterPro" id="IPR050982">
    <property type="entry name" value="Auxin_biosynth/cation_transpt"/>
</dbReference>
<proteinExistence type="predicted"/>
<reference evidence="4" key="1">
    <citation type="submission" date="2023-01" db="EMBL/GenBank/DDBJ databases">
        <title>Colletotrichum chrysophilum M932 genome sequence.</title>
        <authorList>
            <person name="Baroncelli R."/>
        </authorList>
    </citation>
    <scope>NUCLEOTIDE SEQUENCE</scope>
    <source>
        <strain evidence="4">M932</strain>
    </source>
</reference>
<dbReference type="InterPro" id="IPR020946">
    <property type="entry name" value="Flavin_mOase-like"/>
</dbReference>
<dbReference type="PANTHER" id="PTHR43539:SF78">
    <property type="entry name" value="FLAVIN-CONTAINING MONOOXYGENASE"/>
    <property type="match status" value="1"/>
</dbReference>
<dbReference type="SUPFAM" id="SSF51905">
    <property type="entry name" value="FAD/NAD(P)-binding domain"/>
    <property type="match status" value="2"/>
</dbReference>
<evidence type="ECO:0000313" key="4">
    <source>
        <dbReference type="EMBL" id="KAK1838114.1"/>
    </source>
</evidence>
<keyword evidence="1" id="KW-0285">Flavoprotein</keyword>
<comment type="caution">
    <text evidence="4">The sequence shown here is derived from an EMBL/GenBank/DDBJ whole genome shotgun (WGS) entry which is preliminary data.</text>
</comment>
<dbReference type="Pfam" id="PF00743">
    <property type="entry name" value="FMO-like"/>
    <property type="match status" value="1"/>
</dbReference>
<dbReference type="GO" id="GO:0004499">
    <property type="term" value="F:N,N-dimethylaniline monooxygenase activity"/>
    <property type="evidence" value="ECO:0007669"/>
    <property type="project" value="InterPro"/>
</dbReference>
<dbReference type="AlphaFoldDB" id="A0AAD9A2Y6"/>
<evidence type="ECO:0008006" key="6">
    <source>
        <dbReference type="Google" id="ProtNLM"/>
    </source>
</evidence>
<keyword evidence="5" id="KW-1185">Reference proteome</keyword>
<dbReference type="Gene3D" id="3.50.50.60">
    <property type="entry name" value="FAD/NAD(P)-binding domain"/>
    <property type="match status" value="1"/>
</dbReference>
<protein>
    <recommendedName>
        <fullName evidence="6">FAD/NAD(P)-binding domain-containing protein</fullName>
    </recommendedName>
</protein>